<dbReference type="Proteomes" id="UP000008841">
    <property type="component" value="Chromosome"/>
</dbReference>
<evidence type="ECO:0000313" key="1">
    <source>
        <dbReference type="EMBL" id="ACD90519.1"/>
    </source>
</evidence>
<accession>B3ED94</accession>
<evidence type="ECO:0008006" key="3">
    <source>
        <dbReference type="Google" id="ProtNLM"/>
    </source>
</evidence>
<name>B3ED94_CHLL2</name>
<dbReference type="RefSeq" id="WP_012466396.1">
    <property type="nucleotide sequence ID" value="NC_010803.1"/>
</dbReference>
<gene>
    <name evidence="1" type="ordered locus">Clim_1461</name>
</gene>
<dbReference type="KEGG" id="cli:Clim_1461"/>
<sequence length="216" mass="24853">MIPIAKSTEPQSLQHYRLQKGTVFDGENFTPVKQDIRVQLVAEQGLLCAYCMGRIEPDDRNMKVEHWHSRKRYPAQQLTYANLLGCCCGNEGFPDALAHCDTKKRDDDLLFNPAEPGHHSQLKIRYEFNGTIKSDDALFDRQLNEILNLNYSRLTDNRKSVWSSVTKTLSGITGKATRAQIEGLLLIWQQKNREGKLPEYCGVAQYYFEKKLKRTL</sequence>
<dbReference type="eggNOG" id="COG1403">
    <property type="taxonomic scope" value="Bacteria"/>
</dbReference>
<dbReference type="InterPro" id="IPR013467">
    <property type="entry name" value="HNH78-like"/>
</dbReference>
<dbReference type="EMBL" id="CP001097">
    <property type="protein sequence ID" value="ACD90519.1"/>
    <property type="molecule type" value="Genomic_DNA"/>
</dbReference>
<dbReference type="NCBIfam" id="TIGR02646">
    <property type="entry name" value="retron system putative HNH endonuclease"/>
    <property type="match status" value="1"/>
</dbReference>
<reference evidence="1 2" key="1">
    <citation type="submission" date="2008-05" db="EMBL/GenBank/DDBJ databases">
        <title>Complete sequence of Chlorobium limicola DSM 245.</title>
        <authorList>
            <consortium name="US DOE Joint Genome Institute"/>
            <person name="Lucas S."/>
            <person name="Copeland A."/>
            <person name="Lapidus A."/>
            <person name="Glavina del Rio T."/>
            <person name="Dalin E."/>
            <person name="Tice H."/>
            <person name="Bruce D."/>
            <person name="Goodwin L."/>
            <person name="Pitluck S."/>
            <person name="Schmutz J."/>
            <person name="Larimer F."/>
            <person name="Land M."/>
            <person name="Hauser L."/>
            <person name="Kyrpides N."/>
            <person name="Ovchinnikova G."/>
            <person name="Zhao F."/>
            <person name="Li T."/>
            <person name="Liu Z."/>
            <person name="Overmann J."/>
            <person name="Bryant D.A."/>
            <person name="Richardson P."/>
        </authorList>
    </citation>
    <scope>NUCLEOTIDE SEQUENCE [LARGE SCALE GENOMIC DNA]</scope>
    <source>
        <strain evidence="2">DSM 245 / NBRC 103803 / 6330</strain>
    </source>
</reference>
<proteinExistence type="predicted"/>
<dbReference type="OrthoDB" id="1340280at2"/>
<protein>
    <recommendedName>
        <fullName evidence="3">TIGR02646 family protein</fullName>
    </recommendedName>
</protein>
<dbReference type="STRING" id="290315.Clim_1461"/>
<evidence type="ECO:0000313" key="2">
    <source>
        <dbReference type="Proteomes" id="UP000008841"/>
    </source>
</evidence>
<dbReference type="AlphaFoldDB" id="B3ED94"/>
<dbReference type="HOGENOM" id="CLU_092819_1_0_10"/>
<organism evidence="1 2">
    <name type="scientific">Chlorobium limicola (strain DSM 245 / NBRC 103803 / 6330)</name>
    <dbReference type="NCBI Taxonomy" id="290315"/>
    <lineage>
        <taxon>Bacteria</taxon>
        <taxon>Pseudomonadati</taxon>
        <taxon>Chlorobiota</taxon>
        <taxon>Chlorobiia</taxon>
        <taxon>Chlorobiales</taxon>
        <taxon>Chlorobiaceae</taxon>
        <taxon>Chlorobium/Pelodictyon group</taxon>
        <taxon>Chlorobium</taxon>
    </lineage>
</organism>